<evidence type="ECO:0008006" key="5">
    <source>
        <dbReference type="Google" id="ProtNLM"/>
    </source>
</evidence>
<feature type="compositionally biased region" description="Low complexity" evidence="2">
    <location>
        <begin position="7"/>
        <end position="16"/>
    </location>
</feature>
<proteinExistence type="predicted"/>
<reference evidence="3 4" key="1">
    <citation type="journal article" date="2025" name="Microbiol. Resour. Announc.">
        <title>Draft genome sequences for Neonectria magnoliae and Neonectria punicea, canker pathogens of Liriodendron tulipifera and Acer saccharum in West Virginia.</title>
        <authorList>
            <person name="Petronek H.M."/>
            <person name="Kasson M.T."/>
            <person name="Metheny A.M."/>
            <person name="Stauder C.M."/>
            <person name="Lovett B."/>
            <person name="Lynch S.C."/>
            <person name="Garnas J.R."/>
            <person name="Kasson L.R."/>
            <person name="Stajich J.E."/>
        </authorList>
    </citation>
    <scope>NUCLEOTIDE SEQUENCE [LARGE SCALE GENOMIC DNA]</scope>
    <source>
        <strain evidence="3 4">NRRL 64651</strain>
    </source>
</reference>
<dbReference type="CDD" id="cd14688">
    <property type="entry name" value="bZIP_YAP"/>
    <property type="match status" value="1"/>
</dbReference>
<evidence type="ECO:0000313" key="3">
    <source>
        <dbReference type="EMBL" id="KAK7416233.1"/>
    </source>
</evidence>
<keyword evidence="4" id="KW-1185">Reference proteome</keyword>
<keyword evidence="1" id="KW-0175">Coiled coil</keyword>
<evidence type="ECO:0000313" key="4">
    <source>
        <dbReference type="Proteomes" id="UP001498421"/>
    </source>
</evidence>
<accession>A0ABR1H553</accession>
<evidence type="ECO:0000256" key="1">
    <source>
        <dbReference type="SAM" id="Coils"/>
    </source>
</evidence>
<comment type="caution">
    <text evidence="3">The sequence shown here is derived from an EMBL/GenBank/DDBJ whole genome shotgun (WGS) entry which is preliminary data.</text>
</comment>
<feature type="coiled-coil region" evidence="1">
    <location>
        <begin position="37"/>
        <end position="71"/>
    </location>
</feature>
<sequence>MADKRAAVNANRRVANMTSSQIESKRSIDRANQRYCRAKRKTQVDRLQAQVDALTRELEDTRGLLRESQERERTWIGALAAVGDGSGGGAGALQGCGGGDVEGGVDGDGDLHALQPTTSQLLVSRPKSQSPSLAAMAFDQLPFTTDFSNSYYPPDFINANLPDPTWPLDSSLAHQALFQSQPPPPSPSPSRPLPWTGHFALDRFNPPSATTEWTSIPPLLAPTTQLDQVILDTTETLRLHTPRRASTHFPSISSLLNPTTAQPSCDISAAAAAQVGRSPVASLLARVGFMYVLSHLLRWYVCRTKESYDQLPHFIRPTLLQRTVPHPPWIDVIVWPQVRDAIIKHMDWSRFLELRAVTAGSLCVGWPHADTRPVFESVDGENYKLSSVFEEHLRESSNWTVGAGASAVFPFLKAVCRESP</sequence>
<dbReference type="PANTHER" id="PTHR37012:SF2">
    <property type="entry name" value="BZIP DOMAIN-CONTAINING PROTEIN-RELATED"/>
    <property type="match status" value="1"/>
</dbReference>
<dbReference type="Proteomes" id="UP001498421">
    <property type="component" value="Unassembled WGS sequence"/>
</dbReference>
<dbReference type="PANTHER" id="PTHR37012">
    <property type="entry name" value="B-ZIP TRANSCRIPTION FACTOR (EUROFUNG)-RELATED"/>
    <property type="match status" value="1"/>
</dbReference>
<name>A0ABR1H553_9HYPO</name>
<gene>
    <name evidence="3" type="ORF">QQZ08_012084</name>
</gene>
<organism evidence="3 4">
    <name type="scientific">Neonectria magnoliae</name>
    <dbReference type="NCBI Taxonomy" id="2732573"/>
    <lineage>
        <taxon>Eukaryota</taxon>
        <taxon>Fungi</taxon>
        <taxon>Dikarya</taxon>
        <taxon>Ascomycota</taxon>
        <taxon>Pezizomycotina</taxon>
        <taxon>Sordariomycetes</taxon>
        <taxon>Hypocreomycetidae</taxon>
        <taxon>Hypocreales</taxon>
        <taxon>Nectriaceae</taxon>
        <taxon>Neonectria</taxon>
    </lineage>
</organism>
<feature type="region of interest" description="Disordered" evidence="2">
    <location>
        <begin position="1"/>
        <end position="28"/>
    </location>
</feature>
<dbReference type="Pfam" id="PF11905">
    <property type="entry name" value="DUF3425"/>
    <property type="match status" value="1"/>
</dbReference>
<dbReference type="EMBL" id="JAZAVK010000214">
    <property type="protein sequence ID" value="KAK7416233.1"/>
    <property type="molecule type" value="Genomic_DNA"/>
</dbReference>
<dbReference type="InterPro" id="IPR021833">
    <property type="entry name" value="DUF3425"/>
</dbReference>
<protein>
    <recommendedName>
        <fullName evidence="5">BZIP domain-containing protein</fullName>
    </recommendedName>
</protein>
<evidence type="ECO:0000256" key="2">
    <source>
        <dbReference type="SAM" id="MobiDB-lite"/>
    </source>
</evidence>